<comment type="similarity">
    <text evidence="1">Belongs to the Secretory-abundant heat soluble protein (SAHS) family.</text>
</comment>
<accession>A0A1W0X8C7</accession>
<evidence type="ECO:0000313" key="4">
    <source>
        <dbReference type="EMBL" id="OQV23664.1"/>
    </source>
</evidence>
<gene>
    <name evidence="4" type="ORF">BV898_02404</name>
</gene>
<dbReference type="SUPFAM" id="SSF50814">
    <property type="entry name" value="Lipocalins"/>
    <property type="match status" value="1"/>
</dbReference>
<evidence type="ECO:0000256" key="2">
    <source>
        <dbReference type="ARBA" id="ARBA00023016"/>
    </source>
</evidence>
<dbReference type="OrthoDB" id="10645459at2759"/>
<organism evidence="4 5">
    <name type="scientific">Hypsibius exemplaris</name>
    <name type="common">Freshwater tardigrade</name>
    <dbReference type="NCBI Taxonomy" id="2072580"/>
    <lineage>
        <taxon>Eukaryota</taxon>
        <taxon>Metazoa</taxon>
        <taxon>Ecdysozoa</taxon>
        <taxon>Tardigrada</taxon>
        <taxon>Eutardigrada</taxon>
        <taxon>Parachela</taxon>
        <taxon>Hypsibioidea</taxon>
        <taxon>Hypsibiidae</taxon>
        <taxon>Hypsibius</taxon>
    </lineage>
</organism>
<comment type="function">
    <text evidence="3">Secreted heat soluble protein acting as a molecular shield in water-deficient condition. Tardigrade-specific intrinsically disordered proteins (TDPs) are essential for desiccation tolerance by forming non-crystalline amorphous solids upon desiccation, and this vitrified state mirrors their protective capabilities.</text>
</comment>
<proteinExistence type="inferred from homology"/>
<evidence type="ECO:0000256" key="3">
    <source>
        <dbReference type="ARBA" id="ARBA00045493"/>
    </source>
</evidence>
<evidence type="ECO:0000256" key="1">
    <source>
        <dbReference type="ARBA" id="ARBA00006119"/>
    </source>
</evidence>
<protein>
    <submittedName>
        <fullName evidence="4">Uncharacterized protein</fullName>
    </submittedName>
</protein>
<keyword evidence="2" id="KW-0346">Stress response</keyword>
<dbReference type="Proteomes" id="UP000192578">
    <property type="component" value="Unassembled WGS sequence"/>
</dbReference>
<dbReference type="InterPro" id="IPR012674">
    <property type="entry name" value="Calycin"/>
</dbReference>
<dbReference type="EMBL" id="MTYJ01000010">
    <property type="protein sequence ID" value="OQV23664.1"/>
    <property type="molecule type" value="Genomic_DNA"/>
</dbReference>
<keyword evidence="5" id="KW-1185">Reference proteome</keyword>
<comment type="caution">
    <text evidence="4">The sequence shown here is derived from an EMBL/GenBank/DDBJ whole genome shotgun (WGS) entry which is preliminary data.</text>
</comment>
<reference evidence="5" key="1">
    <citation type="submission" date="2017-01" db="EMBL/GenBank/DDBJ databases">
        <title>Comparative genomics of anhydrobiosis in the tardigrade Hypsibius dujardini.</title>
        <authorList>
            <person name="Yoshida Y."/>
            <person name="Koutsovoulos G."/>
            <person name="Laetsch D."/>
            <person name="Stevens L."/>
            <person name="Kumar S."/>
            <person name="Horikawa D."/>
            <person name="Ishino K."/>
            <person name="Komine S."/>
            <person name="Tomita M."/>
            <person name="Blaxter M."/>
            <person name="Arakawa K."/>
        </authorList>
    </citation>
    <scope>NUCLEOTIDE SEQUENCE [LARGE SCALE GENOMIC DNA]</scope>
    <source>
        <strain evidence="5">Z151</strain>
    </source>
</reference>
<sequence>MALRVTPEAIKSVAMSSSEENYPPPTTSVKAGASVMLVLLAGALYQTWYIIMNPLPSGAEKACGVPLKAPAFDISDPIKLAGVWHVFATFDGLTSTAPPPSTNGFNIYTPVGGFEGSPAGQAVNWTTNFRAGEGNQCMGIFVDAIFTTDGQKNGYVWMTMNGFAKPRYTNAKIIYTDFDTVEIWFQCYVANVKTGFCDVPHIEVNTRQNPNDMSPYNKAAIYGKIDSAVAPFCLTSHNFILARSDSKLPACDVAPPAQFVASLKRAVELSGSAAVDSM</sequence>
<dbReference type="AlphaFoldDB" id="A0A1W0X8C7"/>
<evidence type="ECO:0000313" key="5">
    <source>
        <dbReference type="Proteomes" id="UP000192578"/>
    </source>
</evidence>
<name>A0A1W0X8C7_HYPEX</name>